<accession>X1B1A8</accession>
<dbReference type="EMBL" id="BART01011914">
    <property type="protein sequence ID" value="GAG89504.1"/>
    <property type="molecule type" value="Genomic_DNA"/>
</dbReference>
<gene>
    <name evidence="3" type="ORF">S01H4_25132</name>
</gene>
<evidence type="ECO:0000313" key="3">
    <source>
        <dbReference type="EMBL" id="GAG89504.1"/>
    </source>
</evidence>
<feature type="domain" description="Periplasmic copper-binding protein NosD beta helix" evidence="2">
    <location>
        <begin position="1"/>
        <end position="93"/>
    </location>
</feature>
<dbReference type="SMART" id="SM00710">
    <property type="entry name" value="PbH1"/>
    <property type="match status" value="3"/>
</dbReference>
<dbReference type="SUPFAM" id="SSF51126">
    <property type="entry name" value="Pectin lyase-like"/>
    <property type="match status" value="1"/>
</dbReference>
<protein>
    <recommendedName>
        <fullName evidence="2">Periplasmic copper-binding protein NosD beta helix domain-containing protein</fullName>
    </recommendedName>
</protein>
<proteinExistence type="predicted"/>
<dbReference type="InterPro" id="IPR007742">
    <property type="entry name" value="NosD_dom"/>
</dbReference>
<keyword evidence="1" id="KW-1133">Transmembrane helix</keyword>
<evidence type="ECO:0000259" key="2">
    <source>
        <dbReference type="Pfam" id="PF05048"/>
    </source>
</evidence>
<dbReference type="Gene3D" id="2.160.20.10">
    <property type="entry name" value="Single-stranded right-handed beta-helix, Pectin lyase-like"/>
    <property type="match status" value="1"/>
</dbReference>
<feature type="non-terminal residue" evidence="3">
    <location>
        <position position="1"/>
    </location>
</feature>
<feature type="transmembrane region" description="Helical" evidence="1">
    <location>
        <begin position="102"/>
        <end position="122"/>
    </location>
</feature>
<name>X1B1A8_9ZZZZ</name>
<dbReference type="InterPro" id="IPR006626">
    <property type="entry name" value="PbH1"/>
</dbReference>
<comment type="caution">
    <text evidence="3">The sequence shown here is derived from an EMBL/GenBank/DDBJ whole genome shotgun (WGS) entry which is preliminary data.</text>
</comment>
<dbReference type="InterPro" id="IPR012334">
    <property type="entry name" value="Pectin_lyas_fold"/>
</dbReference>
<dbReference type="Pfam" id="PF05048">
    <property type="entry name" value="NosD"/>
    <property type="match status" value="1"/>
</dbReference>
<dbReference type="InterPro" id="IPR011050">
    <property type="entry name" value="Pectin_lyase_fold/virulence"/>
</dbReference>
<keyword evidence="1" id="KW-0472">Membrane</keyword>
<sequence length="138" mass="15345">GNILNNNNFSGICLIDSNYNIISGNTAIYNKECGIILFQGIYNTISGNTANNNEYGIFLYNNSYNTISGNTLIGNDECIVEVNCQGNVIQDNDCTLTPSLNYLPIILIISTTIVGVSVFIVYKNRKKFRKPQQDLEFL</sequence>
<evidence type="ECO:0000256" key="1">
    <source>
        <dbReference type="SAM" id="Phobius"/>
    </source>
</evidence>
<dbReference type="AlphaFoldDB" id="X1B1A8"/>
<reference evidence="3" key="1">
    <citation type="journal article" date="2014" name="Front. Microbiol.">
        <title>High frequency of phylogenetically diverse reductive dehalogenase-homologous genes in deep subseafloor sedimentary metagenomes.</title>
        <authorList>
            <person name="Kawai M."/>
            <person name="Futagami T."/>
            <person name="Toyoda A."/>
            <person name="Takaki Y."/>
            <person name="Nishi S."/>
            <person name="Hori S."/>
            <person name="Arai W."/>
            <person name="Tsubouchi T."/>
            <person name="Morono Y."/>
            <person name="Uchiyama I."/>
            <person name="Ito T."/>
            <person name="Fujiyama A."/>
            <person name="Inagaki F."/>
            <person name="Takami H."/>
        </authorList>
    </citation>
    <scope>NUCLEOTIDE SEQUENCE</scope>
    <source>
        <strain evidence="3">Expedition CK06-06</strain>
    </source>
</reference>
<keyword evidence="1" id="KW-0812">Transmembrane</keyword>
<dbReference type="InterPro" id="IPR022441">
    <property type="entry name" value="Para_beta_helix_rpt-2"/>
</dbReference>
<organism evidence="3">
    <name type="scientific">marine sediment metagenome</name>
    <dbReference type="NCBI Taxonomy" id="412755"/>
    <lineage>
        <taxon>unclassified sequences</taxon>
        <taxon>metagenomes</taxon>
        <taxon>ecological metagenomes</taxon>
    </lineage>
</organism>
<dbReference type="NCBIfam" id="TIGR03804">
    <property type="entry name" value="para_beta_helix"/>
    <property type="match status" value="3"/>
</dbReference>